<evidence type="ECO:0000313" key="4">
    <source>
        <dbReference type="Proteomes" id="UP000010824"/>
    </source>
</evidence>
<dbReference type="OrthoDB" id="106580at2157"/>
<dbReference type="STRING" id="593750.Metfor_0559"/>
<keyword evidence="2" id="KW-1133">Transmembrane helix</keyword>
<organism evidence="3 4">
    <name type="scientific">Methanoregula formicica (strain DSM 22288 / NBRC 105244 / SMSP)</name>
    <dbReference type="NCBI Taxonomy" id="593750"/>
    <lineage>
        <taxon>Archaea</taxon>
        <taxon>Methanobacteriati</taxon>
        <taxon>Methanobacteriota</taxon>
        <taxon>Stenosarchaea group</taxon>
        <taxon>Methanomicrobia</taxon>
        <taxon>Methanomicrobiales</taxon>
        <taxon>Methanoregulaceae</taxon>
        <taxon>Methanoregula</taxon>
    </lineage>
</organism>
<reference evidence="4" key="1">
    <citation type="submission" date="2011-12" db="EMBL/GenBank/DDBJ databases">
        <title>Complete sequence of Methanoregula formicicum SMSP.</title>
        <authorList>
            <person name="Lucas S."/>
            <person name="Han J."/>
            <person name="Lapidus A."/>
            <person name="Cheng J.-F."/>
            <person name="Goodwin L."/>
            <person name="Pitluck S."/>
            <person name="Peters L."/>
            <person name="Ovchinnikova G."/>
            <person name="Teshima H."/>
            <person name="Detter J.C."/>
            <person name="Han C."/>
            <person name="Tapia R."/>
            <person name="Land M."/>
            <person name="Hauser L."/>
            <person name="Kyrpides N."/>
            <person name="Ivanova N."/>
            <person name="Pagani I."/>
            <person name="Imachi H."/>
            <person name="Tamaki H."/>
            <person name="Sekiguchi Y."/>
            <person name="Kamagata Y."/>
            <person name="Cadillo-Quiroz H."/>
            <person name="Zinder S."/>
            <person name="Liu W.-T."/>
            <person name="Woyke T."/>
        </authorList>
    </citation>
    <scope>NUCLEOTIDE SEQUENCE [LARGE SCALE GENOMIC DNA]</scope>
    <source>
        <strain evidence="4">DSM 22288 / NBRC 105244 / SMSP</strain>
    </source>
</reference>
<dbReference type="Proteomes" id="UP000010824">
    <property type="component" value="Chromosome"/>
</dbReference>
<keyword evidence="4" id="KW-1185">Reference proteome</keyword>
<dbReference type="GeneID" id="14309232"/>
<feature type="transmembrane region" description="Helical" evidence="2">
    <location>
        <begin position="120"/>
        <end position="139"/>
    </location>
</feature>
<accession>L0HA49</accession>
<evidence type="ECO:0000313" key="3">
    <source>
        <dbReference type="EMBL" id="AGB01622.1"/>
    </source>
</evidence>
<gene>
    <name evidence="3" type="ordered locus">Metfor_0559</name>
</gene>
<dbReference type="EMBL" id="CP003167">
    <property type="protein sequence ID" value="AGB01622.1"/>
    <property type="molecule type" value="Genomic_DNA"/>
</dbReference>
<name>L0HA49_METFS</name>
<feature type="transmembrane region" description="Helical" evidence="2">
    <location>
        <begin position="62"/>
        <end position="94"/>
    </location>
</feature>
<dbReference type="KEGG" id="mfo:Metfor_0559"/>
<evidence type="ECO:0000256" key="1">
    <source>
        <dbReference type="SAM" id="MobiDB-lite"/>
    </source>
</evidence>
<proteinExistence type="predicted"/>
<keyword evidence="2" id="KW-0812">Transmembrane</keyword>
<dbReference type="AlphaFoldDB" id="L0HA49"/>
<protein>
    <submittedName>
        <fullName evidence="3">Uncharacterized protein</fullName>
    </submittedName>
</protein>
<dbReference type="RefSeq" id="WP_015284586.1">
    <property type="nucleotide sequence ID" value="NC_019943.1"/>
</dbReference>
<dbReference type="HOGENOM" id="CLU_145824_0_0_2"/>
<evidence type="ECO:0000256" key="2">
    <source>
        <dbReference type="SAM" id="Phobius"/>
    </source>
</evidence>
<dbReference type="eggNOG" id="arCOG12341">
    <property type="taxonomic scope" value="Archaea"/>
</dbReference>
<sequence length="150" mass="16502">MTRVTEVIRGWLGLCPHGPTHKTRTFPNPGDTCQVPDKPSPHPAAPPVTATADSRPAYQENFLLILLLLAGLFCLVDLKMLAIAGVFSALLVYYDAQTLHAGEKFEKESILGDVVTWRPLTWALAVLIIPLIFLAIYVFSRKEIFDANSG</sequence>
<feature type="region of interest" description="Disordered" evidence="1">
    <location>
        <begin position="23"/>
        <end position="51"/>
    </location>
</feature>
<reference evidence="3 4" key="2">
    <citation type="journal article" date="2014" name="Genome Announc.">
        <title>Complete Genome Sequence of Methanoregula formicica SMSPT, a Mesophilic Hydrogenotrophic Methanogen Isolated from a Methanogenic Upflow Anaerobic Sludge Blanket Reactor.</title>
        <authorList>
            <person name="Yamamoto K."/>
            <person name="Tamaki H."/>
            <person name="Cadillo-Quiroz H."/>
            <person name="Imachi H."/>
            <person name="Kyrpides N."/>
            <person name="Woyke T."/>
            <person name="Goodwin L."/>
            <person name="Zinder S.H."/>
            <person name="Kamagata Y."/>
            <person name="Liu W.T."/>
        </authorList>
    </citation>
    <scope>NUCLEOTIDE SEQUENCE [LARGE SCALE GENOMIC DNA]</scope>
    <source>
        <strain evidence="4">DSM 22288 / NBRC 105244 / SMSP</strain>
    </source>
</reference>
<dbReference type="InParanoid" id="L0HA49"/>
<keyword evidence="2" id="KW-0472">Membrane</keyword>